<dbReference type="OrthoDB" id="9798439at2"/>
<evidence type="ECO:0000313" key="3">
    <source>
        <dbReference type="Proteomes" id="UP000317093"/>
    </source>
</evidence>
<keyword evidence="2" id="KW-0560">Oxidoreductase</keyword>
<accession>A0A518BBK1</accession>
<dbReference type="PANTHER" id="PTHR37811:SF2">
    <property type="entry name" value="ABM DOMAIN-CONTAINING PROTEIN"/>
    <property type="match status" value="1"/>
</dbReference>
<protein>
    <submittedName>
        <fullName evidence="2">Antibiotic biosynthesis monooxygenase</fullName>
    </submittedName>
</protein>
<keyword evidence="3" id="KW-1185">Reference proteome</keyword>
<dbReference type="InterPro" id="IPR007138">
    <property type="entry name" value="ABM_dom"/>
</dbReference>
<name>A0A518BBK1_9BACT</name>
<proteinExistence type="predicted"/>
<feature type="domain" description="ABM" evidence="1">
    <location>
        <begin position="16"/>
        <end position="85"/>
    </location>
</feature>
<dbReference type="InterPro" id="IPR011008">
    <property type="entry name" value="Dimeric_a/b-barrel"/>
</dbReference>
<dbReference type="EMBL" id="CP036279">
    <property type="protein sequence ID" value="QDU64342.1"/>
    <property type="molecule type" value="Genomic_DNA"/>
</dbReference>
<evidence type="ECO:0000259" key="1">
    <source>
        <dbReference type="Pfam" id="PF03992"/>
    </source>
</evidence>
<dbReference type="KEGG" id="knv:Pan216_52320"/>
<dbReference type="Pfam" id="PF03992">
    <property type="entry name" value="ABM"/>
    <property type="match status" value="1"/>
</dbReference>
<dbReference type="AlphaFoldDB" id="A0A518BBK1"/>
<evidence type="ECO:0000313" key="2">
    <source>
        <dbReference type="EMBL" id="QDU64342.1"/>
    </source>
</evidence>
<keyword evidence="2" id="KW-0503">Monooxygenase</keyword>
<dbReference type="Gene3D" id="3.30.70.100">
    <property type="match status" value="1"/>
</dbReference>
<dbReference type="GO" id="GO:0004497">
    <property type="term" value="F:monooxygenase activity"/>
    <property type="evidence" value="ECO:0007669"/>
    <property type="project" value="UniProtKB-KW"/>
</dbReference>
<dbReference type="PANTHER" id="PTHR37811">
    <property type="entry name" value="BLL5343 PROTEIN"/>
    <property type="match status" value="1"/>
</dbReference>
<gene>
    <name evidence="2" type="ORF">Pan216_52320</name>
</gene>
<dbReference type="Proteomes" id="UP000317093">
    <property type="component" value="Chromosome"/>
</dbReference>
<organism evidence="2 3">
    <name type="scientific">Kolteria novifilia</name>
    <dbReference type="NCBI Taxonomy" id="2527975"/>
    <lineage>
        <taxon>Bacteria</taxon>
        <taxon>Pseudomonadati</taxon>
        <taxon>Planctomycetota</taxon>
        <taxon>Planctomycetia</taxon>
        <taxon>Kolteriales</taxon>
        <taxon>Kolteriaceae</taxon>
        <taxon>Kolteria</taxon>
    </lineage>
</organism>
<dbReference type="InterPro" id="IPR052936">
    <property type="entry name" value="Jasmonate_Hydroxylase-like"/>
</dbReference>
<dbReference type="RefSeq" id="WP_145262484.1">
    <property type="nucleotide sequence ID" value="NZ_CP036279.1"/>
</dbReference>
<sequence>MFEFAADVDPPYYAVIFTSLRRREESDAYEQMAARMLGLAAKQPGYLGVESVRDPSRLGITVSYWKDLASIKAWKAHADHLVAQELGRSRWYEAFRVRICRVESERSMSAIAPTEP</sequence>
<reference evidence="2 3" key="1">
    <citation type="submission" date="2019-02" db="EMBL/GenBank/DDBJ databases">
        <title>Deep-cultivation of Planctomycetes and their phenomic and genomic characterization uncovers novel biology.</title>
        <authorList>
            <person name="Wiegand S."/>
            <person name="Jogler M."/>
            <person name="Boedeker C."/>
            <person name="Pinto D."/>
            <person name="Vollmers J."/>
            <person name="Rivas-Marin E."/>
            <person name="Kohn T."/>
            <person name="Peeters S.H."/>
            <person name="Heuer A."/>
            <person name="Rast P."/>
            <person name="Oberbeckmann S."/>
            <person name="Bunk B."/>
            <person name="Jeske O."/>
            <person name="Meyerdierks A."/>
            <person name="Storesund J.E."/>
            <person name="Kallscheuer N."/>
            <person name="Luecker S."/>
            <person name="Lage O.M."/>
            <person name="Pohl T."/>
            <person name="Merkel B.J."/>
            <person name="Hornburger P."/>
            <person name="Mueller R.-W."/>
            <person name="Bruemmer F."/>
            <person name="Labrenz M."/>
            <person name="Spormann A.M."/>
            <person name="Op den Camp H."/>
            <person name="Overmann J."/>
            <person name="Amann R."/>
            <person name="Jetten M.S.M."/>
            <person name="Mascher T."/>
            <person name="Medema M.H."/>
            <person name="Devos D.P."/>
            <person name="Kaster A.-K."/>
            <person name="Ovreas L."/>
            <person name="Rohde M."/>
            <person name="Galperin M.Y."/>
            <person name="Jogler C."/>
        </authorList>
    </citation>
    <scope>NUCLEOTIDE SEQUENCE [LARGE SCALE GENOMIC DNA]</scope>
    <source>
        <strain evidence="2 3">Pan216</strain>
    </source>
</reference>
<dbReference type="SUPFAM" id="SSF54909">
    <property type="entry name" value="Dimeric alpha+beta barrel"/>
    <property type="match status" value="1"/>
</dbReference>